<dbReference type="Proteomes" id="UP000094669">
    <property type="component" value="Unassembled WGS sequence"/>
</dbReference>
<organism evidence="1 2">
    <name type="scientific">Leptospira inadai serovar Lyme</name>
    <dbReference type="NCBI Taxonomy" id="293084"/>
    <lineage>
        <taxon>Bacteria</taxon>
        <taxon>Pseudomonadati</taxon>
        <taxon>Spirochaetota</taxon>
        <taxon>Spirochaetia</taxon>
        <taxon>Leptospirales</taxon>
        <taxon>Leptospiraceae</taxon>
        <taxon>Leptospira</taxon>
    </lineage>
</organism>
<evidence type="ECO:0000313" key="1">
    <source>
        <dbReference type="EMBL" id="PNV72798.1"/>
    </source>
</evidence>
<reference evidence="1" key="1">
    <citation type="submission" date="2018-01" db="EMBL/GenBank/DDBJ databases">
        <title>Genomic characterization of Leptospira inadai serogroup Lyme isolated from captured rat in Brazil and comparative analysis with human reference strain.</title>
        <authorList>
            <person name="Moreno L.Z."/>
            <person name="Loureiro A.P."/>
            <person name="Miraglia F."/>
            <person name="Kremer F.S."/>
            <person name="Eslabao M.R."/>
            <person name="Dellagostin O.A."/>
            <person name="Lilenbaum W."/>
            <person name="Moreno A.M."/>
        </authorList>
    </citation>
    <scope>NUCLEOTIDE SEQUENCE [LARGE SCALE GENOMIC DNA]</scope>
    <source>
        <strain evidence="1">M34/99</strain>
    </source>
</reference>
<dbReference type="Pfam" id="PF13181">
    <property type="entry name" value="TPR_8"/>
    <property type="match status" value="1"/>
</dbReference>
<dbReference type="InterPro" id="IPR019734">
    <property type="entry name" value="TPR_rpt"/>
</dbReference>
<proteinExistence type="predicted"/>
<evidence type="ECO:0000313" key="2">
    <source>
        <dbReference type="Proteomes" id="UP000094669"/>
    </source>
</evidence>
<comment type="caution">
    <text evidence="1">The sequence shown here is derived from an EMBL/GenBank/DDBJ whole genome shotgun (WGS) entry which is preliminary data.</text>
</comment>
<dbReference type="Gene3D" id="1.25.40.10">
    <property type="entry name" value="Tetratricopeptide repeat domain"/>
    <property type="match status" value="1"/>
</dbReference>
<accession>A0ABX4YDZ7</accession>
<dbReference type="RefSeq" id="WP_010410562.1">
    <property type="nucleotide sequence ID" value="NZ_MCRM02000028.1"/>
</dbReference>
<name>A0ABX4YDZ7_9LEPT</name>
<gene>
    <name evidence="1" type="ORF">BES34_018700</name>
</gene>
<protein>
    <submittedName>
        <fullName evidence="1">Tetratricopeptide repeat-containing protein</fullName>
    </submittedName>
</protein>
<dbReference type="InterPro" id="IPR011990">
    <property type="entry name" value="TPR-like_helical_dom_sf"/>
</dbReference>
<dbReference type="EMBL" id="MCRM02000028">
    <property type="protein sequence ID" value="PNV72798.1"/>
    <property type="molecule type" value="Genomic_DNA"/>
</dbReference>
<keyword evidence="2" id="KW-1185">Reference proteome</keyword>
<sequence>MAKSAALSTQVSLEESVWELFETGSYEEVIRIAERHPENVFINHLRAITEFETGGESANNFPLEGKTVLTPLLGGYLHRANGRVKEAALLFHEYFKASSSPVSYSILKTGIKTCEDAGGHKAALDLILRYKALFKDNYFAKLEFFSLYHLRKFEDALLAFKENSSILKEDRDVLAALGLCLVQLGKFQEAKDILEKLPGAGEIPSYEEKVTEYAPIIRSISVYEKRRKELSKKELLDLGYAYLFSESYKKAEEVFTSLVSQVK</sequence>
<dbReference type="SUPFAM" id="SSF48452">
    <property type="entry name" value="TPR-like"/>
    <property type="match status" value="1"/>
</dbReference>